<evidence type="ECO:0000313" key="1">
    <source>
        <dbReference type="EMBL" id="CAG8810930.1"/>
    </source>
</evidence>
<proteinExistence type="predicted"/>
<comment type="caution">
    <text evidence="1">The sequence shown here is derived from an EMBL/GenBank/DDBJ whole genome shotgun (WGS) entry which is preliminary data.</text>
</comment>
<name>A0A9N9K7D9_9GLOM</name>
<dbReference type="OrthoDB" id="2409081at2759"/>
<protein>
    <submittedName>
        <fullName evidence="1">1677_t:CDS:1</fullName>
    </submittedName>
</protein>
<feature type="non-terminal residue" evidence="1">
    <location>
        <position position="1"/>
    </location>
</feature>
<organism evidence="1 2">
    <name type="scientific">Racocetra fulgida</name>
    <dbReference type="NCBI Taxonomy" id="60492"/>
    <lineage>
        <taxon>Eukaryota</taxon>
        <taxon>Fungi</taxon>
        <taxon>Fungi incertae sedis</taxon>
        <taxon>Mucoromycota</taxon>
        <taxon>Glomeromycotina</taxon>
        <taxon>Glomeromycetes</taxon>
        <taxon>Diversisporales</taxon>
        <taxon>Gigasporaceae</taxon>
        <taxon>Racocetra</taxon>
    </lineage>
</organism>
<dbReference type="EMBL" id="CAJVPZ010084752">
    <property type="protein sequence ID" value="CAG8810930.1"/>
    <property type="molecule type" value="Genomic_DNA"/>
</dbReference>
<reference evidence="1" key="1">
    <citation type="submission" date="2021-06" db="EMBL/GenBank/DDBJ databases">
        <authorList>
            <person name="Kallberg Y."/>
            <person name="Tangrot J."/>
            <person name="Rosling A."/>
        </authorList>
    </citation>
    <scope>NUCLEOTIDE SEQUENCE</scope>
    <source>
        <strain evidence="1">IN212</strain>
    </source>
</reference>
<evidence type="ECO:0000313" key="2">
    <source>
        <dbReference type="Proteomes" id="UP000789396"/>
    </source>
</evidence>
<dbReference type="Proteomes" id="UP000789396">
    <property type="component" value="Unassembled WGS sequence"/>
</dbReference>
<sequence length="199" mass="24014">DKNNLNKARENRIDELKKTQTDETYDKIRQSISRETDIDKLINNGYWYNQILRNQDLTEDQKVKLNRDRIDKLKELSDKYYDQISKDIQSTDDYRQLNDSGLIDQILQQKRRGRLDLFLKEKALSDYDNYNKQINNYYNWQLVHLLTNDSPLTNNIMNLNQTLLSPEKDKNVLIELRKLKYNNLLYDLIKENMEEDTDK</sequence>
<gene>
    <name evidence="1" type="ORF">RFULGI_LOCUS18744</name>
</gene>
<dbReference type="AlphaFoldDB" id="A0A9N9K7D9"/>
<accession>A0A9N9K7D9</accession>
<keyword evidence="2" id="KW-1185">Reference proteome</keyword>
<feature type="non-terminal residue" evidence="1">
    <location>
        <position position="199"/>
    </location>
</feature>